<evidence type="ECO:0008006" key="4">
    <source>
        <dbReference type="Google" id="ProtNLM"/>
    </source>
</evidence>
<gene>
    <name evidence="2" type="ORF">yc1106_06773</name>
</gene>
<feature type="transmembrane region" description="Helical" evidence="1">
    <location>
        <begin position="99"/>
        <end position="119"/>
    </location>
</feature>
<proteinExistence type="predicted"/>
<dbReference type="Proteomes" id="UP001056012">
    <property type="component" value="Chromosome 5"/>
</dbReference>
<dbReference type="VEuPathDB" id="FungiDB:yc1106_06773"/>
<feature type="transmembrane region" description="Helical" evidence="1">
    <location>
        <begin position="49"/>
        <end position="69"/>
    </location>
</feature>
<evidence type="ECO:0000256" key="1">
    <source>
        <dbReference type="SAM" id="Phobius"/>
    </source>
</evidence>
<keyword evidence="3" id="KW-1185">Reference proteome</keyword>
<dbReference type="OrthoDB" id="5344006at2759"/>
<keyword evidence="1" id="KW-0472">Membrane</keyword>
<feature type="transmembrane region" description="Helical" evidence="1">
    <location>
        <begin position="20"/>
        <end position="42"/>
    </location>
</feature>
<name>A0A9Q8ZBC4_CURCL</name>
<keyword evidence="1" id="KW-0812">Transmembrane</keyword>
<dbReference type="EMBL" id="CP089278">
    <property type="protein sequence ID" value="USP79499.1"/>
    <property type="molecule type" value="Genomic_DNA"/>
</dbReference>
<protein>
    <recommendedName>
        <fullName evidence="4">MARVEL domain-containing protein</fullName>
    </recommendedName>
</protein>
<dbReference type="AlphaFoldDB" id="A0A9Q8ZBC4"/>
<accession>A0A9Q8ZBC4</accession>
<evidence type="ECO:0000313" key="3">
    <source>
        <dbReference type="Proteomes" id="UP001056012"/>
    </source>
</evidence>
<keyword evidence="1" id="KW-1133">Transmembrane helix</keyword>
<sequence length="204" mass="22205">MSYFMRELSREGYSLPWTFILLMTVSLLTIIALTSTIFLHLYHGLNPALNIAVNGSLAVLWMVSFGMLARWSSGTLSSVCDTSNWESETGASICREYKAVFSFALLGLLATLVALAVDVKVLRGARTRGVFQPVDGLVGDSKGVPGVPDNVQELEANPNPIAAQQRQFRGGQGYSVPEEQFGYDDLAYHGAAGQVGRRSLEDRI</sequence>
<reference evidence="2" key="1">
    <citation type="submission" date="2021-12" db="EMBL/GenBank/DDBJ databases">
        <title>Curvularia clavata genome.</title>
        <authorList>
            <person name="Cao Y."/>
        </authorList>
    </citation>
    <scope>NUCLEOTIDE SEQUENCE</scope>
    <source>
        <strain evidence="2">Yc1106</strain>
    </source>
</reference>
<evidence type="ECO:0000313" key="2">
    <source>
        <dbReference type="EMBL" id="USP79499.1"/>
    </source>
</evidence>
<organism evidence="2 3">
    <name type="scientific">Curvularia clavata</name>
    <dbReference type="NCBI Taxonomy" id="95742"/>
    <lineage>
        <taxon>Eukaryota</taxon>
        <taxon>Fungi</taxon>
        <taxon>Dikarya</taxon>
        <taxon>Ascomycota</taxon>
        <taxon>Pezizomycotina</taxon>
        <taxon>Dothideomycetes</taxon>
        <taxon>Pleosporomycetidae</taxon>
        <taxon>Pleosporales</taxon>
        <taxon>Pleosporineae</taxon>
        <taxon>Pleosporaceae</taxon>
        <taxon>Curvularia</taxon>
    </lineage>
</organism>